<keyword evidence="1" id="KW-0227">DNA damage</keyword>
<dbReference type="Gene3D" id="1.10.340.30">
    <property type="entry name" value="Hypothetical protein, domain 2"/>
    <property type="match status" value="1"/>
</dbReference>
<dbReference type="PANTHER" id="PTHR43003">
    <property type="entry name" value="DNA-3-METHYLADENINE GLYCOSYLASE"/>
    <property type="match status" value="1"/>
</dbReference>
<dbReference type="AlphaFoldDB" id="A0A6G1FBE3"/>
<organism evidence="3 4">
    <name type="scientific">Oryza meyeriana var. granulata</name>
    <dbReference type="NCBI Taxonomy" id="110450"/>
    <lineage>
        <taxon>Eukaryota</taxon>
        <taxon>Viridiplantae</taxon>
        <taxon>Streptophyta</taxon>
        <taxon>Embryophyta</taxon>
        <taxon>Tracheophyta</taxon>
        <taxon>Spermatophyta</taxon>
        <taxon>Magnoliopsida</taxon>
        <taxon>Liliopsida</taxon>
        <taxon>Poales</taxon>
        <taxon>Poaceae</taxon>
        <taxon>BOP clade</taxon>
        <taxon>Oryzoideae</taxon>
        <taxon>Oryzeae</taxon>
        <taxon>Oryzinae</taxon>
        <taxon>Oryza</taxon>
        <taxon>Oryza meyeriana</taxon>
    </lineage>
</organism>
<dbReference type="GO" id="GO:0032131">
    <property type="term" value="F:alkylated DNA binding"/>
    <property type="evidence" value="ECO:0007669"/>
    <property type="project" value="TreeGrafter"/>
</dbReference>
<dbReference type="InterPro" id="IPR011257">
    <property type="entry name" value="DNA_glycosylase"/>
</dbReference>
<dbReference type="PANTHER" id="PTHR43003:SF2">
    <property type="entry name" value="OS05G0567500 PROTEIN"/>
    <property type="match status" value="1"/>
</dbReference>
<dbReference type="GO" id="GO:0043916">
    <property type="term" value="F:DNA-7-methylguanine glycosylase activity"/>
    <property type="evidence" value="ECO:0007669"/>
    <property type="project" value="TreeGrafter"/>
</dbReference>
<name>A0A6G1FBE3_9ORYZ</name>
<evidence type="ECO:0000313" key="3">
    <source>
        <dbReference type="EMBL" id="KAF0934258.1"/>
    </source>
</evidence>
<dbReference type="GO" id="GO:0008725">
    <property type="term" value="F:DNA-3-methyladenine glycosylase activity"/>
    <property type="evidence" value="ECO:0007669"/>
    <property type="project" value="TreeGrafter"/>
</dbReference>
<keyword evidence="2" id="KW-0234">DNA repair</keyword>
<dbReference type="SUPFAM" id="SSF48150">
    <property type="entry name" value="DNA-glycosylase"/>
    <property type="match status" value="1"/>
</dbReference>
<dbReference type="GO" id="GO:0006307">
    <property type="term" value="P:DNA alkylation repair"/>
    <property type="evidence" value="ECO:0007669"/>
    <property type="project" value="TreeGrafter"/>
</dbReference>
<dbReference type="EMBL" id="SPHZ02000001">
    <property type="protein sequence ID" value="KAF0934258.1"/>
    <property type="molecule type" value="Genomic_DNA"/>
</dbReference>
<dbReference type="InterPro" id="IPR051912">
    <property type="entry name" value="Alkylbase_DNA_Glycosylase/TA"/>
</dbReference>
<evidence type="ECO:0000256" key="2">
    <source>
        <dbReference type="ARBA" id="ARBA00023204"/>
    </source>
</evidence>
<accession>A0A6G1FBE3</accession>
<gene>
    <name evidence="3" type="ORF">E2562_023619</name>
</gene>
<dbReference type="Proteomes" id="UP000479710">
    <property type="component" value="Unassembled WGS sequence"/>
</dbReference>
<dbReference type="GO" id="GO:0006285">
    <property type="term" value="P:base-excision repair, AP site formation"/>
    <property type="evidence" value="ECO:0007669"/>
    <property type="project" value="TreeGrafter"/>
</dbReference>
<protein>
    <submittedName>
        <fullName evidence="3">Uncharacterized protein</fullName>
    </submittedName>
</protein>
<evidence type="ECO:0000313" key="4">
    <source>
        <dbReference type="Proteomes" id="UP000479710"/>
    </source>
</evidence>
<keyword evidence="4" id="KW-1185">Reference proteome</keyword>
<reference evidence="3 4" key="1">
    <citation type="submission" date="2019-11" db="EMBL/GenBank/DDBJ databases">
        <title>Whole genome sequence of Oryza granulata.</title>
        <authorList>
            <person name="Li W."/>
        </authorList>
    </citation>
    <scope>NUCLEOTIDE SEQUENCE [LARGE SCALE GENOMIC DNA]</scope>
    <source>
        <strain evidence="4">cv. Menghai</strain>
        <tissue evidence="3">Leaf</tissue>
    </source>
</reference>
<dbReference type="GO" id="GO:0005634">
    <property type="term" value="C:nucleus"/>
    <property type="evidence" value="ECO:0007669"/>
    <property type="project" value="TreeGrafter"/>
</dbReference>
<comment type="caution">
    <text evidence="3">The sequence shown here is derived from an EMBL/GenBank/DDBJ whole genome shotgun (WGS) entry which is preliminary data.</text>
</comment>
<proteinExistence type="predicted"/>
<evidence type="ECO:0000256" key="1">
    <source>
        <dbReference type="ARBA" id="ARBA00022763"/>
    </source>
</evidence>
<dbReference type="GO" id="GO:0032993">
    <property type="term" value="C:protein-DNA complex"/>
    <property type="evidence" value="ECO:0007669"/>
    <property type="project" value="TreeGrafter"/>
</dbReference>
<sequence length="73" mass="7385">MGLRWVKSPKLAPSAAAAIYARFLALLPAATDSDAAVNPAAVLALFAADLRGIGVSACKAAYLHDLSGRFAAG</sequence>